<dbReference type="Proteomes" id="UP001056120">
    <property type="component" value="Linkage Group LG29"/>
</dbReference>
<reference evidence="1 2" key="2">
    <citation type="journal article" date="2022" name="Mol. Ecol. Resour.">
        <title>The genomes of chicory, endive, great burdock and yacon provide insights into Asteraceae paleo-polyploidization history and plant inulin production.</title>
        <authorList>
            <person name="Fan W."/>
            <person name="Wang S."/>
            <person name="Wang H."/>
            <person name="Wang A."/>
            <person name="Jiang F."/>
            <person name="Liu H."/>
            <person name="Zhao H."/>
            <person name="Xu D."/>
            <person name="Zhang Y."/>
        </authorList>
    </citation>
    <scope>NUCLEOTIDE SEQUENCE [LARGE SCALE GENOMIC DNA]</scope>
    <source>
        <strain evidence="2">cv. Yunnan</strain>
        <tissue evidence="1">Leaves</tissue>
    </source>
</reference>
<protein>
    <submittedName>
        <fullName evidence="1">Uncharacterized protein</fullName>
    </submittedName>
</protein>
<accession>A0ACB8XV43</accession>
<reference evidence="2" key="1">
    <citation type="journal article" date="2022" name="Mol. Ecol. Resour.">
        <title>The genomes of chicory, endive, great burdock and yacon provide insights into Asteraceae palaeo-polyploidization history and plant inulin production.</title>
        <authorList>
            <person name="Fan W."/>
            <person name="Wang S."/>
            <person name="Wang H."/>
            <person name="Wang A."/>
            <person name="Jiang F."/>
            <person name="Liu H."/>
            <person name="Zhao H."/>
            <person name="Xu D."/>
            <person name="Zhang Y."/>
        </authorList>
    </citation>
    <scope>NUCLEOTIDE SEQUENCE [LARGE SCALE GENOMIC DNA]</scope>
    <source>
        <strain evidence="2">cv. Yunnan</strain>
    </source>
</reference>
<comment type="caution">
    <text evidence="1">The sequence shown here is derived from an EMBL/GenBank/DDBJ whole genome shotgun (WGS) entry which is preliminary data.</text>
</comment>
<gene>
    <name evidence="1" type="ORF">L1987_84634</name>
</gene>
<keyword evidence="2" id="KW-1185">Reference proteome</keyword>
<proteinExistence type="predicted"/>
<organism evidence="1 2">
    <name type="scientific">Smallanthus sonchifolius</name>
    <dbReference type="NCBI Taxonomy" id="185202"/>
    <lineage>
        <taxon>Eukaryota</taxon>
        <taxon>Viridiplantae</taxon>
        <taxon>Streptophyta</taxon>
        <taxon>Embryophyta</taxon>
        <taxon>Tracheophyta</taxon>
        <taxon>Spermatophyta</taxon>
        <taxon>Magnoliopsida</taxon>
        <taxon>eudicotyledons</taxon>
        <taxon>Gunneridae</taxon>
        <taxon>Pentapetalae</taxon>
        <taxon>asterids</taxon>
        <taxon>campanulids</taxon>
        <taxon>Asterales</taxon>
        <taxon>Asteraceae</taxon>
        <taxon>Asteroideae</taxon>
        <taxon>Heliantheae alliance</taxon>
        <taxon>Millerieae</taxon>
        <taxon>Smallanthus</taxon>
    </lineage>
</organism>
<evidence type="ECO:0000313" key="1">
    <source>
        <dbReference type="EMBL" id="KAI3675052.1"/>
    </source>
</evidence>
<evidence type="ECO:0000313" key="2">
    <source>
        <dbReference type="Proteomes" id="UP001056120"/>
    </source>
</evidence>
<sequence>MNIEGTKNKWQKQRKISMVLVNILHMNNGDGESSYANNSLIQETGIRKAIPYLKCSIKGMANYDVFNDCFTVADLGCSSGSNTLLVASNIIDIVHDICQENNRKVPQFQVCLNDLFENDFNAIFKLLPDFYAKVKQDKGKSFGPCFVSAVPGSFYDRLFPDRSLHFVHAANSNHWLSQVPQGLEKNGRNIFMAKTSPPNVYQAYGKQFRNDFIKFLQMRSEEVIRGGSMVLTIPARSIVDPTTDDCCALLELLGQSLVDMLKEGLVQESDIISFNVPVYFPCEDEIRNVIESEGSFSLETMNNFRVNWDPQDTDYTNMSDSNEFNQIHGKNTSKVIRAVIEPLLISHFGSSIVDVLFKNFGNHVAEYLSKKKTRIFFITISLTKK</sequence>
<name>A0ACB8XV43_9ASTR</name>
<dbReference type="EMBL" id="CM042046">
    <property type="protein sequence ID" value="KAI3675052.1"/>
    <property type="molecule type" value="Genomic_DNA"/>
</dbReference>